<name>A0A246ISL6_9BURK</name>
<organism evidence="3 4">
    <name type="scientific">Roseateles aquatilis</name>
    <dbReference type="NCBI Taxonomy" id="431061"/>
    <lineage>
        <taxon>Bacteria</taxon>
        <taxon>Pseudomonadati</taxon>
        <taxon>Pseudomonadota</taxon>
        <taxon>Betaproteobacteria</taxon>
        <taxon>Burkholderiales</taxon>
        <taxon>Sphaerotilaceae</taxon>
        <taxon>Roseateles</taxon>
    </lineage>
</organism>
<gene>
    <name evidence="3" type="ORF">CDN99_26650</name>
</gene>
<evidence type="ECO:0000313" key="3">
    <source>
        <dbReference type="EMBL" id="OWQ83222.1"/>
    </source>
</evidence>
<sequence length="225" mass="22990">MTLLARTSIAVAAALVSGLASAATIGGLVNTGSGLGAGSADGHYSFAAIAGDSTGLSGHGYVTNGNDAPFPNWIANSATSSWLVPTATQSDVFDTGSTAGVFKWTLTFDLTGFNASTASFTGRWSADNNGTVLLNGNVISTMGAEKGYLDWTTFAASSGFVAGVNTLEFIVNNTATAGYNFTGLRTEFLSSNVTALTSAVPEPETYALMLAGLGALGFIARRRRR</sequence>
<dbReference type="NCBIfam" id="TIGR02595">
    <property type="entry name" value="PEP_CTERM"/>
    <property type="match status" value="1"/>
</dbReference>
<dbReference type="EMBL" id="NIOF01000022">
    <property type="protein sequence ID" value="OWQ83222.1"/>
    <property type="molecule type" value="Genomic_DNA"/>
</dbReference>
<dbReference type="OrthoDB" id="8565855at2"/>
<keyword evidence="1" id="KW-0732">Signal</keyword>
<dbReference type="AlphaFoldDB" id="A0A246ISL6"/>
<dbReference type="RefSeq" id="WP_088388572.1">
    <property type="nucleotide sequence ID" value="NZ_NIOF01000022.1"/>
</dbReference>
<dbReference type="InterPro" id="IPR013424">
    <property type="entry name" value="Ice-binding_C"/>
</dbReference>
<protein>
    <recommendedName>
        <fullName evidence="2">Ice-binding protein C-terminal domain-containing protein</fullName>
    </recommendedName>
</protein>
<evidence type="ECO:0000313" key="4">
    <source>
        <dbReference type="Proteomes" id="UP000197468"/>
    </source>
</evidence>
<feature type="domain" description="Ice-binding protein C-terminal" evidence="2">
    <location>
        <begin position="199"/>
        <end position="224"/>
    </location>
</feature>
<accession>A0A246ISL6</accession>
<dbReference type="Proteomes" id="UP000197468">
    <property type="component" value="Unassembled WGS sequence"/>
</dbReference>
<proteinExistence type="predicted"/>
<evidence type="ECO:0000256" key="1">
    <source>
        <dbReference type="SAM" id="SignalP"/>
    </source>
</evidence>
<evidence type="ECO:0000259" key="2">
    <source>
        <dbReference type="Pfam" id="PF07589"/>
    </source>
</evidence>
<reference evidence="3 4" key="1">
    <citation type="journal article" date="2008" name="Int. J. Syst. Evol. Microbiol.">
        <title>Description of Roseateles aquatilis sp. nov. and Roseateles terrae sp. nov., in the class Betaproteobacteria, and emended description of the genus Roseateles.</title>
        <authorList>
            <person name="Gomila M."/>
            <person name="Bowien B."/>
            <person name="Falsen E."/>
            <person name="Moore E.R."/>
            <person name="Lalucat J."/>
        </authorList>
    </citation>
    <scope>NUCLEOTIDE SEQUENCE [LARGE SCALE GENOMIC DNA]</scope>
    <source>
        <strain evidence="3 4">CCUG 48205</strain>
    </source>
</reference>
<comment type="caution">
    <text evidence="3">The sequence shown here is derived from an EMBL/GenBank/DDBJ whole genome shotgun (WGS) entry which is preliminary data.</text>
</comment>
<feature type="chain" id="PRO_5012128379" description="Ice-binding protein C-terminal domain-containing protein" evidence="1">
    <location>
        <begin position="23"/>
        <end position="225"/>
    </location>
</feature>
<keyword evidence="4" id="KW-1185">Reference proteome</keyword>
<dbReference type="Pfam" id="PF07589">
    <property type="entry name" value="PEP-CTERM"/>
    <property type="match status" value="1"/>
</dbReference>
<feature type="signal peptide" evidence="1">
    <location>
        <begin position="1"/>
        <end position="22"/>
    </location>
</feature>